<keyword evidence="3" id="KW-1185">Reference proteome</keyword>
<dbReference type="OrthoDB" id="5147144at2"/>
<dbReference type="InterPro" id="IPR011008">
    <property type="entry name" value="Dimeric_a/b-barrel"/>
</dbReference>
<accession>A0A4R8VDA8</accession>
<reference evidence="2 3" key="1">
    <citation type="submission" date="2019-03" db="EMBL/GenBank/DDBJ databases">
        <title>Genomics of glacier-inhabiting Cryobacterium strains.</title>
        <authorList>
            <person name="Liu Q."/>
            <person name="Xin Y.-H."/>
        </authorList>
    </citation>
    <scope>NUCLEOTIDE SEQUENCE [LARGE SCALE GENOMIC DNA]</scope>
    <source>
        <strain evidence="2 3">CGMCC 1.10440</strain>
    </source>
</reference>
<evidence type="ECO:0000313" key="2">
    <source>
        <dbReference type="EMBL" id="TFB80130.1"/>
    </source>
</evidence>
<dbReference type="RefSeq" id="WP_104095997.1">
    <property type="nucleotide sequence ID" value="NZ_JACHBP010000001.1"/>
</dbReference>
<gene>
    <name evidence="2" type="ORF">E3N84_08810</name>
</gene>
<dbReference type="Proteomes" id="UP000298488">
    <property type="component" value="Unassembled WGS sequence"/>
</dbReference>
<evidence type="ECO:0000259" key="1">
    <source>
        <dbReference type="Pfam" id="PF03992"/>
    </source>
</evidence>
<name>A0A4R8VDA8_9MICO</name>
<sequence>MFMHLTIHHPQPGAETAVIDSMHRFGAALAGAPGLISVHTMQDADAGVLAGLAIWSSQEAMEASIHLARDAVANDPFDEWESRVVEGYRLTDV</sequence>
<comment type="caution">
    <text evidence="2">The sequence shown here is derived from an EMBL/GenBank/DDBJ whole genome shotgun (WGS) entry which is preliminary data.</text>
</comment>
<evidence type="ECO:0000313" key="3">
    <source>
        <dbReference type="Proteomes" id="UP000298488"/>
    </source>
</evidence>
<dbReference type="SUPFAM" id="SSF54909">
    <property type="entry name" value="Dimeric alpha+beta barrel"/>
    <property type="match status" value="1"/>
</dbReference>
<dbReference type="InterPro" id="IPR007138">
    <property type="entry name" value="ABM_dom"/>
</dbReference>
<dbReference type="Pfam" id="PF03992">
    <property type="entry name" value="ABM"/>
    <property type="match status" value="1"/>
</dbReference>
<feature type="domain" description="ABM" evidence="1">
    <location>
        <begin position="9"/>
        <end position="63"/>
    </location>
</feature>
<protein>
    <recommendedName>
        <fullName evidence="1">ABM domain-containing protein</fullName>
    </recommendedName>
</protein>
<dbReference type="Gene3D" id="3.30.70.100">
    <property type="match status" value="1"/>
</dbReference>
<dbReference type="EMBL" id="SOFI01000003">
    <property type="protein sequence ID" value="TFB80130.1"/>
    <property type="molecule type" value="Genomic_DNA"/>
</dbReference>
<dbReference type="AlphaFoldDB" id="A0A4R8VDA8"/>
<proteinExistence type="predicted"/>
<organism evidence="2 3">
    <name type="scientific">Terrimesophilobacter mesophilus</name>
    <dbReference type="NCBI Taxonomy" id="433647"/>
    <lineage>
        <taxon>Bacteria</taxon>
        <taxon>Bacillati</taxon>
        <taxon>Actinomycetota</taxon>
        <taxon>Actinomycetes</taxon>
        <taxon>Micrococcales</taxon>
        <taxon>Microbacteriaceae</taxon>
        <taxon>Terrimesophilobacter</taxon>
    </lineage>
</organism>